<feature type="repeat" description="PPR" evidence="3">
    <location>
        <begin position="373"/>
        <end position="407"/>
    </location>
</feature>
<dbReference type="Gene3D" id="1.25.40.10">
    <property type="entry name" value="Tetratricopeptide repeat domain"/>
    <property type="match status" value="4"/>
</dbReference>
<feature type="repeat" description="PPR" evidence="3">
    <location>
        <begin position="408"/>
        <end position="442"/>
    </location>
</feature>
<dbReference type="Pfam" id="PF12854">
    <property type="entry name" value="PPR_1"/>
    <property type="match status" value="1"/>
</dbReference>
<accession>A0ABD3ECL5</accession>
<dbReference type="NCBIfam" id="TIGR00756">
    <property type="entry name" value="PPR"/>
    <property type="match status" value="6"/>
</dbReference>
<evidence type="ECO:0008006" key="6">
    <source>
        <dbReference type="Google" id="ProtNLM"/>
    </source>
</evidence>
<name>A0ABD3ECL5_9LAMI</name>
<dbReference type="PANTHER" id="PTHR47447">
    <property type="entry name" value="OS03G0856100 PROTEIN"/>
    <property type="match status" value="1"/>
</dbReference>
<proteinExistence type="inferred from homology"/>
<feature type="repeat" description="PPR" evidence="3">
    <location>
        <begin position="443"/>
        <end position="477"/>
    </location>
</feature>
<sequence length="580" mass="66546">MNVRRCVLPLETAAFHRTRFFSTQPAFSIPIPPLPKLISPQPPTPPPQNPSSAHSEFTHISKILYDPALKPGPELEEALTALQINPIPNLLLDIFNHFDSTPKPLFTLFNWARNRPDYQFSIAVFNAMVNSLAKAREFDSAWSLILHQIKEDHKRPDIDTFRIMIRRYARAGLSFAAIRTFEYASNLEFFHNLDPENNLFDTLIDSLCKEGHVRIASKYCDERKAKNPSWVTPVRTYNILLHGWFKSRKPKNAERLWNQMKREGIKPTVVTYGTLIEGFCRNREVDVAMELVTEMKASGIEPNAIVYNSIIDALGEAGRFKEALGMLERFSILETGPTIYTYNSLVKGFCKAGDMVEASKILRMMIDDKCLPTSMTYGYFFKHFAKAGKIKVGLSLYNKLIEAGYEPDRVTYHLLVKMLSREGEVGPTIQILGEMRARGFDLDLAASTMLIHLLWRMHRYDEAVFEFEDMFRRGIVPQHVTYVRMCDDLERRGMMETAEKLRGLMGSVRRSTKLPDTYRGSGNASSERRKSILKRAENMSDVLKTCRSPREIVRRGYGPENDVVKAQKLIENMQKKVDLR</sequence>
<evidence type="ECO:0000256" key="3">
    <source>
        <dbReference type="PROSITE-ProRule" id="PRU00708"/>
    </source>
</evidence>
<keyword evidence="2" id="KW-0677">Repeat</keyword>
<feature type="repeat" description="PPR" evidence="3">
    <location>
        <begin position="233"/>
        <end position="267"/>
    </location>
</feature>
<gene>
    <name evidence="4" type="ORF">CASFOL_007277</name>
</gene>
<dbReference type="Pfam" id="PF01535">
    <property type="entry name" value="PPR"/>
    <property type="match status" value="1"/>
</dbReference>
<dbReference type="Pfam" id="PF13041">
    <property type="entry name" value="PPR_2"/>
    <property type="match status" value="2"/>
</dbReference>
<feature type="repeat" description="PPR" evidence="3">
    <location>
        <begin position="121"/>
        <end position="156"/>
    </location>
</feature>
<dbReference type="PANTHER" id="PTHR47447:SF28">
    <property type="entry name" value="PENTACOTRIPEPTIDE-REPEAT REGION OF PRORP DOMAIN-CONTAINING PROTEIN"/>
    <property type="match status" value="1"/>
</dbReference>
<feature type="repeat" description="PPR" evidence="3">
    <location>
        <begin position="303"/>
        <end position="337"/>
    </location>
</feature>
<organism evidence="4 5">
    <name type="scientific">Castilleja foliolosa</name>
    <dbReference type="NCBI Taxonomy" id="1961234"/>
    <lineage>
        <taxon>Eukaryota</taxon>
        <taxon>Viridiplantae</taxon>
        <taxon>Streptophyta</taxon>
        <taxon>Embryophyta</taxon>
        <taxon>Tracheophyta</taxon>
        <taxon>Spermatophyta</taxon>
        <taxon>Magnoliopsida</taxon>
        <taxon>eudicotyledons</taxon>
        <taxon>Gunneridae</taxon>
        <taxon>Pentapetalae</taxon>
        <taxon>asterids</taxon>
        <taxon>lamiids</taxon>
        <taxon>Lamiales</taxon>
        <taxon>Orobanchaceae</taxon>
        <taxon>Pedicularideae</taxon>
        <taxon>Castillejinae</taxon>
        <taxon>Castilleja</taxon>
    </lineage>
</organism>
<protein>
    <recommendedName>
        <fullName evidence="6">Pentatricopeptide repeat-containing protein</fullName>
    </recommendedName>
</protein>
<dbReference type="InterPro" id="IPR002885">
    <property type="entry name" value="PPR_rpt"/>
</dbReference>
<dbReference type="InterPro" id="IPR011990">
    <property type="entry name" value="TPR-like_helical_dom_sf"/>
</dbReference>
<dbReference type="Proteomes" id="UP001632038">
    <property type="component" value="Unassembled WGS sequence"/>
</dbReference>
<feature type="repeat" description="PPR" evidence="3">
    <location>
        <begin position="268"/>
        <end position="302"/>
    </location>
</feature>
<evidence type="ECO:0000313" key="4">
    <source>
        <dbReference type="EMBL" id="KAL3650874.1"/>
    </source>
</evidence>
<dbReference type="EMBL" id="JAVIJP010000007">
    <property type="protein sequence ID" value="KAL3650874.1"/>
    <property type="molecule type" value="Genomic_DNA"/>
</dbReference>
<keyword evidence="5" id="KW-1185">Reference proteome</keyword>
<evidence type="ECO:0000256" key="2">
    <source>
        <dbReference type="ARBA" id="ARBA00022737"/>
    </source>
</evidence>
<evidence type="ECO:0000256" key="1">
    <source>
        <dbReference type="ARBA" id="ARBA00007626"/>
    </source>
</evidence>
<reference evidence="5" key="1">
    <citation type="journal article" date="2024" name="IScience">
        <title>Strigolactones Initiate the Formation of Haustorium-like Structures in Castilleja.</title>
        <authorList>
            <person name="Buerger M."/>
            <person name="Peterson D."/>
            <person name="Chory J."/>
        </authorList>
    </citation>
    <scope>NUCLEOTIDE SEQUENCE [LARGE SCALE GENOMIC DNA]</scope>
</reference>
<evidence type="ECO:0000313" key="5">
    <source>
        <dbReference type="Proteomes" id="UP001632038"/>
    </source>
</evidence>
<dbReference type="PROSITE" id="PS51375">
    <property type="entry name" value="PPR"/>
    <property type="match status" value="8"/>
</dbReference>
<dbReference type="AlphaFoldDB" id="A0ABD3ECL5"/>
<feature type="repeat" description="PPR" evidence="3">
    <location>
        <begin position="338"/>
        <end position="372"/>
    </location>
</feature>
<comment type="caution">
    <text evidence="4">The sequence shown here is derived from an EMBL/GenBank/DDBJ whole genome shotgun (WGS) entry which is preliminary data.</text>
</comment>
<comment type="similarity">
    <text evidence="1">Belongs to the PPR family. P subfamily.</text>
</comment>